<dbReference type="InterPro" id="IPR019243">
    <property type="entry name" value="DUF2202"/>
</dbReference>
<keyword evidence="1" id="KW-0472">Membrane</keyword>
<dbReference type="InterPro" id="IPR009078">
    <property type="entry name" value="Ferritin-like_SF"/>
</dbReference>
<dbReference type="InterPro" id="IPR012347">
    <property type="entry name" value="Ferritin-like"/>
</dbReference>
<evidence type="ECO:0000259" key="2">
    <source>
        <dbReference type="Pfam" id="PF09968"/>
    </source>
</evidence>
<name>R4PM52_9BACT</name>
<evidence type="ECO:0000313" key="3">
    <source>
        <dbReference type="EMBL" id="AGL61949.1"/>
    </source>
</evidence>
<dbReference type="AlphaFoldDB" id="R4PM52"/>
<protein>
    <recommendedName>
        <fullName evidence="2">DUF2202 domain-containing protein</fullName>
    </recommendedName>
</protein>
<keyword evidence="1" id="KW-0812">Transmembrane</keyword>
<dbReference type="KEGG" id="saal:L336_0240"/>
<proteinExistence type="predicted"/>
<feature type="domain" description="DUF2202" evidence="2">
    <location>
        <begin position="68"/>
        <end position="199"/>
    </location>
</feature>
<evidence type="ECO:0000313" key="4">
    <source>
        <dbReference type="Proteomes" id="UP000013893"/>
    </source>
</evidence>
<dbReference type="EMBL" id="CP005957">
    <property type="protein sequence ID" value="AGL61949.1"/>
    <property type="molecule type" value="Genomic_DNA"/>
</dbReference>
<keyword evidence="1" id="KW-1133">Transmembrane helix</keyword>
<dbReference type="Proteomes" id="UP000013893">
    <property type="component" value="Chromosome"/>
</dbReference>
<reference evidence="3 4" key="1">
    <citation type="journal article" date="2013" name="Nat. Biotechnol.">
        <title>Genome sequences of rare, uncultured bacteria obtained by differential coverage binning of multiple metagenomes.</title>
        <authorList>
            <person name="Albertsen M."/>
            <person name="Hugenholtz P."/>
            <person name="Skarshewski A."/>
            <person name="Nielsen K.L."/>
            <person name="Tyson G.W."/>
            <person name="Nielsen P.H."/>
        </authorList>
    </citation>
    <scope>NUCLEOTIDE SEQUENCE [LARGE SCALE GENOMIC DNA]</scope>
    <source>
        <strain evidence="3">TM71</strain>
    </source>
</reference>
<evidence type="ECO:0000256" key="1">
    <source>
        <dbReference type="SAM" id="Phobius"/>
    </source>
</evidence>
<dbReference type="CDD" id="cd01048">
    <property type="entry name" value="Ferritin_like_AB2"/>
    <property type="match status" value="1"/>
</dbReference>
<dbReference type="RefSeq" id="WP_015641399.1">
    <property type="nucleotide sequence ID" value="NC_021219.1"/>
</dbReference>
<sequence>MTQLRITITAIIAIAITILAGVVGYSVAIRYEPSPTNKIQTNMVANNSNAFDSTIEQGSATKDTTESLLLYLIEEEKLAHDVYTKMYELYGVRVFGNILSSEQAHQSRVLTLLQARNVADPRSAELGVFRNQELQTLYNQLIAQGSKSVIQAYKAGIAIEEKDIADINAQLKTASDQDVILTLEGLRRGSENHLRAFSSQF</sequence>
<dbReference type="OrthoDB" id="9801086at2"/>
<gene>
    <name evidence="3" type="ORF">L336_0240</name>
</gene>
<dbReference type="Pfam" id="PF09968">
    <property type="entry name" value="DUF2202"/>
    <property type="match status" value="1"/>
</dbReference>
<keyword evidence="4" id="KW-1185">Reference proteome</keyword>
<dbReference type="HOGENOM" id="CLU_051317_2_1_0"/>
<accession>R4PM52</accession>
<dbReference type="STRING" id="1332188.L336_0240"/>
<organism evidence="3 4">
    <name type="scientific">Candidatus Saccharimonas aalborgensis</name>
    <dbReference type="NCBI Taxonomy" id="1332188"/>
    <lineage>
        <taxon>Bacteria</taxon>
        <taxon>Candidatus Saccharimonadota</taxon>
        <taxon>Candidatus Saccharimonadia</taxon>
        <taxon>Candidatus Saccharimonadales</taxon>
        <taxon>Candidatus Saccharimonadaceae</taxon>
        <taxon>Candidatus Saccharimonas</taxon>
    </lineage>
</organism>
<feature type="transmembrane region" description="Helical" evidence="1">
    <location>
        <begin position="6"/>
        <end position="28"/>
    </location>
</feature>
<dbReference type="Gene3D" id="1.20.1260.10">
    <property type="match status" value="1"/>
</dbReference>
<dbReference type="SUPFAM" id="SSF47240">
    <property type="entry name" value="Ferritin-like"/>
    <property type="match status" value="1"/>
</dbReference>